<sequence>MKPSQIHTTARDLPSEFDVNIARSCVVNGIARCVPGDVFTTLRRRFEIPFPMDSAFGHSAAINSSQPRPNKALGPWLYEVHLATYHQPQLLCAIATNGIIPPWSNPGARRGVRPLPDNYGGRRLLADYYKGRCLVATLATLQRDPGFHSSSFALVAKKDIPLHIDGRIIHYLSAPPGGSNNSDASPDATWDPFDSIAQRVRDLRRRYPVYAIYAMVADIVDAFHHVPVHADHASAFGGRMPRSDHGIVSGMAVFGWTSSPGFFAVFRKAVRHYHRTGASSVHSYLEPFWIFQWVDDIVLIEVDIGDRLQKAEQRLGDGVKLVFGSAGWHEGKFTTWSRRFHAVGYPQ</sequence>
<keyword evidence="1" id="KW-1133">Transmembrane helix</keyword>
<protein>
    <recommendedName>
        <fullName evidence="4">Reverse transcriptase domain-containing protein</fullName>
    </recommendedName>
</protein>
<name>G5A6M5_PHYSP</name>
<keyword evidence="1" id="KW-0812">Transmembrane</keyword>
<dbReference type="GeneID" id="20644255"/>
<dbReference type="AlphaFoldDB" id="G5A6M5"/>
<dbReference type="Proteomes" id="UP000002640">
    <property type="component" value="Unassembled WGS sequence"/>
</dbReference>
<evidence type="ECO:0000313" key="3">
    <source>
        <dbReference type="Proteomes" id="UP000002640"/>
    </source>
</evidence>
<organism evidence="2 3">
    <name type="scientific">Phytophthora sojae (strain P6497)</name>
    <name type="common">Soybean stem and root rot agent</name>
    <name type="synonym">Phytophthora megasperma f. sp. glycines</name>
    <dbReference type="NCBI Taxonomy" id="1094619"/>
    <lineage>
        <taxon>Eukaryota</taxon>
        <taxon>Sar</taxon>
        <taxon>Stramenopiles</taxon>
        <taxon>Oomycota</taxon>
        <taxon>Peronosporomycetes</taxon>
        <taxon>Peronosporales</taxon>
        <taxon>Peronosporaceae</taxon>
        <taxon>Phytophthora</taxon>
    </lineage>
</organism>
<gene>
    <name evidence="2" type="ORF">PHYSODRAFT_318793</name>
</gene>
<evidence type="ECO:0008006" key="4">
    <source>
        <dbReference type="Google" id="ProtNLM"/>
    </source>
</evidence>
<keyword evidence="3" id="KW-1185">Reference proteome</keyword>
<dbReference type="EMBL" id="JH159160">
    <property type="protein sequence ID" value="EGZ08980.1"/>
    <property type="molecule type" value="Genomic_DNA"/>
</dbReference>
<accession>G5A6M5</accession>
<dbReference type="KEGG" id="psoj:PHYSODRAFT_318793"/>
<evidence type="ECO:0000313" key="2">
    <source>
        <dbReference type="EMBL" id="EGZ08980.1"/>
    </source>
</evidence>
<keyword evidence="1" id="KW-0472">Membrane</keyword>
<feature type="transmembrane region" description="Helical" evidence="1">
    <location>
        <begin position="207"/>
        <end position="226"/>
    </location>
</feature>
<proteinExistence type="predicted"/>
<feature type="transmembrane region" description="Helical" evidence="1">
    <location>
        <begin position="246"/>
        <end position="266"/>
    </location>
</feature>
<evidence type="ECO:0000256" key="1">
    <source>
        <dbReference type="SAM" id="Phobius"/>
    </source>
</evidence>
<reference evidence="2 3" key="1">
    <citation type="journal article" date="2006" name="Science">
        <title>Phytophthora genome sequences uncover evolutionary origins and mechanisms of pathogenesis.</title>
        <authorList>
            <person name="Tyler B.M."/>
            <person name="Tripathy S."/>
            <person name="Zhang X."/>
            <person name="Dehal P."/>
            <person name="Jiang R.H."/>
            <person name="Aerts A."/>
            <person name="Arredondo F.D."/>
            <person name="Baxter L."/>
            <person name="Bensasson D."/>
            <person name="Beynon J.L."/>
            <person name="Chapman J."/>
            <person name="Damasceno C.M."/>
            <person name="Dorrance A.E."/>
            <person name="Dou D."/>
            <person name="Dickerman A.W."/>
            <person name="Dubchak I.L."/>
            <person name="Garbelotto M."/>
            <person name="Gijzen M."/>
            <person name="Gordon S.G."/>
            <person name="Govers F."/>
            <person name="Grunwald N.J."/>
            <person name="Huang W."/>
            <person name="Ivors K.L."/>
            <person name="Jones R.W."/>
            <person name="Kamoun S."/>
            <person name="Krampis K."/>
            <person name="Lamour K.H."/>
            <person name="Lee M.K."/>
            <person name="McDonald W.H."/>
            <person name="Medina M."/>
            <person name="Meijer H.J."/>
            <person name="Nordberg E.K."/>
            <person name="Maclean D.J."/>
            <person name="Ospina-Giraldo M.D."/>
            <person name="Morris P.F."/>
            <person name="Phuntumart V."/>
            <person name="Putnam N.H."/>
            <person name="Rash S."/>
            <person name="Rose J.K."/>
            <person name="Sakihama Y."/>
            <person name="Salamov A.A."/>
            <person name="Savidor A."/>
            <person name="Scheuring C.F."/>
            <person name="Smith B.M."/>
            <person name="Sobral B.W."/>
            <person name="Terry A."/>
            <person name="Torto-Alalibo T.A."/>
            <person name="Win J."/>
            <person name="Xu Z."/>
            <person name="Zhang H."/>
            <person name="Grigoriev I.V."/>
            <person name="Rokhsar D.S."/>
            <person name="Boore J.L."/>
        </authorList>
    </citation>
    <scope>NUCLEOTIDE SEQUENCE [LARGE SCALE GENOMIC DNA]</scope>
    <source>
        <strain evidence="2 3">P6497</strain>
    </source>
</reference>
<dbReference type="RefSeq" id="XP_009535613.1">
    <property type="nucleotide sequence ID" value="XM_009537318.1"/>
</dbReference>
<dbReference type="InParanoid" id="G5A6M5"/>